<keyword evidence="3 6" id="KW-0812">Transmembrane</keyword>
<evidence type="ECO:0000256" key="6">
    <source>
        <dbReference type="SAM" id="Phobius"/>
    </source>
</evidence>
<protein>
    <submittedName>
        <fullName evidence="7">Manganese transport protein</fullName>
    </submittedName>
</protein>
<comment type="subcellular location">
    <subcellularLocation>
        <location evidence="1">Membrane</location>
        <topology evidence="1">Multi-pass membrane protein</topology>
    </subcellularLocation>
</comment>
<feature type="transmembrane region" description="Helical" evidence="6">
    <location>
        <begin position="277"/>
        <end position="305"/>
    </location>
</feature>
<evidence type="ECO:0000256" key="5">
    <source>
        <dbReference type="ARBA" id="ARBA00023136"/>
    </source>
</evidence>
<dbReference type="GO" id="GO:0005384">
    <property type="term" value="F:manganese ion transmembrane transporter activity"/>
    <property type="evidence" value="ECO:0007669"/>
    <property type="project" value="TreeGrafter"/>
</dbReference>
<feature type="transmembrane region" description="Helical" evidence="6">
    <location>
        <begin position="141"/>
        <end position="160"/>
    </location>
</feature>
<evidence type="ECO:0000256" key="1">
    <source>
        <dbReference type="ARBA" id="ARBA00004141"/>
    </source>
</evidence>
<gene>
    <name evidence="7" type="ORF">SAMN05660865_00167</name>
</gene>
<dbReference type="PRINTS" id="PR00447">
    <property type="entry name" value="NATRESASSCMP"/>
</dbReference>
<dbReference type="InterPro" id="IPR001046">
    <property type="entry name" value="NRAMP_fam"/>
</dbReference>
<dbReference type="PANTHER" id="PTHR11706:SF33">
    <property type="entry name" value="NATURAL RESISTANCE-ASSOCIATED MACROPHAGE PROTEIN 2"/>
    <property type="match status" value="1"/>
</dbReference>
<feature type="transmembrane region" description="Helical" evidence="6">
    <location>
        <begin position="377"/>
        <end position="399"/>
    </location>
</feature>
<dbReference type="OrthoDB" id="9787548at2"/>
<feature type="transmembrane region" description="Helical" evidence="6">
    <location>
        <begin position="83"/>
        <end position="107"/>
    </location>
</feature>
<dbReference type="NCBIfam" id="NF037982">
    <property type="entry name" value="Nramp_1"/>
    <property type="match status" value="1"/>
</dbReference>
<dbReference type="GO" id="GO:0005886">
    <property type="term" value="C:plasma membrane"/>
    <property type="evidence" value="ECO:0007669"/>
    <property type="project" value="TreeGrafter"/>
</dbReference>
<feature type="transmembrane region" description="Helical" evidence="6">
    <location>
        <begin position="228"/>
        <end position="251"/>
    </location>
</feature>
<keyword evidence="4 6" id="KW-1133">Transmembrane helix</keyword>
<feature type="transmembrane region" description="Helical" evidence="6">
    <location>
        <begin position="317"/>
        <end position="335"/>
    </location>
</feature>
<feature type="transmembrane region" description="Helical" evidence="6">
    <location>
        <begin position="113"/>
        <end position="132"/>
    </location>
</feature>
<feature type="transmembrane region" description="Helical" evidence="6">
    <location>
        <begin position="39"/>
        <end position="62"/>
    </location>
</feature>
<keyword evidence="2" id="KW-0813">Transport</keyword>
<feature type="transmembrane region" description="Helical" evidence="6">
    <location>
        <begin position="341"/>
        <end position="365"/>
    </location>
</feature>
<organism evidence="7 8">
    <name type="scientific">Caloramator fervidus</name>
    <dbReference type="NCBI Taxonomy" id="29344"/>
    <lineage>
        <taxon>Bacteria</taxon>
        <taxon>Bacillati</taxon>
        <taxon>Bacillota</taxon>
        <taxon>Clostridia</taxon>
        <taxon>Eubacteriales</taxon>
        <taxon>Clostridiaceae</taxon>
        <taxon>Caloramator</taxon>
    </lineage>
</organism>
<dbReference type="Pfam" id="PF01566">
    <property type="entry name" value="Nramp"/>
    <property type="match status" value="1"/>
</dbReference>
<keyword evidence="5 6" id="KW-0472">Membrane</keyword>
<reference evidence="8" key="1">
    <citation type="submission" date="2016-10" db="EMBL/GenBank/DDBJ databases">
        <authorList>
            <person name="Varghese N."/>
            <person name="Submissions S."/>
        </authorList>
    </citation>
    <scope>NUCLEOTIDE SEQUENCE [LARGE SCALE GENOMIC DNA]</scope>
    <source>
        <strain evidence="8">DSM 5463</strain>
    </source>
</reference>
<dbReference type="GO" id="GO:0034755">
    <property type="term" value="P:iron ion transmembrane transport"/>
    <property type="evidence" value="ECO:0007669"/>
    <property type="project" value="TreeGrafter"/>
</dbReference>
<dbReference type="GO" id="GO:0015086">
    <property type="term" value="F:cadmium ion transmembrane transporter activity"/>
    <property type="evidence" value="ECO:0007669"/>
    <property type="project" value="TreeGrafter"/>
</dbReference>
<evidence type="ECO:0000256" key="2">
    <source>
        <dbReference type="ARBA" id="ARBA00022448"/>
    </source>
</evidence>
<evidence type="ECO:0000256" key="3">
    <source>
        <dbReference type="ARBA" id="ARBA00022692"/>
    </source>
</evidence>
<evidence type="ECO:0000256" key="4">
    <source>
        <dbReference type="ARBA" id="ARBA00022989"/>
    </source>
</evidence>
<name>A0A1H5RQQ1_9CLOT</name>
<keyword evidence="8" id="KW-1185">Reference proteome</keyword>
<dbReference type="EMBL" id="FNUK01000001">
    <property type="protein sequence ID" value="SEF40673.1"/>
    <property type="molecule type" value="Genomic_DNA"/>
</dbReference>
<dbReference type="Proteomes" id="UP000242850">
    <property type="component" value="Unassembled WGS sequence"/>
</dbReference>
<dbReference type="PANTHER" id="PTHR11706">
    <property type="entry name" value="SOLUTE CARRIER PROTEIN FAMILY 11 MEMBER"/>
    <property type="match status" value="1"/>
</dbReference>
<proteinExistence type="predicted"/>
<dbReference type="RefSeq" id="WP_103895194.1">
    <property type="nucleotide sequence ID" value="NZ_FNUK01000001.1"/>
</dbReference>
<sequence>MVKDFIKYVGPGLLITVGFIDPGNWASNVAAGSYYGYKLLWMVTLSTIMLIILQHSAAKFGIVTGKSLSEAATCYLNPYLSKFILIGAFLASISTALAEILGGAIALNMLFNINFKLGAFIISVISFIMIYTNSYNKLEKWIICFVSLIGFCFIFELALVDIEWKSAALGWVCPSFPKDSIPIIMSVLGAVVMPHNLFLHSEIIQNKNFNLYNKEIFKKQITFEFLDTLFSMIIGWAINSAMIIVAATAFFENGIGVEKLEQAKVLLKPILGEAASFVFALALLFSGLSSSITAGISGGVIYSGLFKKTYNVKQKETKIGIISTFLVSLFIIFFIKNTFKGLVISQIILSLQLPFTVFLVIYLTSSKKIMGEYENNLIFKILLWCIGIVVVIFNILLVFKI</sequence>
<accession>A0A1H5RQQ1</accession>
<evidence type="ECO:0000313" key="7">
    <source>
        <dbReference type="EMBL" id="SEF40673.1"/>
    </source>
</evidence>
<feature type="transmembrane region" description="Helical" evidence="6">
    <location>
        <begin position="180"/>
        <end position="199"/>
    </location>
</feature>
<dbReference type="AlphaFoldDB" id="A0A1H5RQQ1"/>
<evidence type="ECO:0000313" key="8">
    <source>
        <dbReference type="Proteomes" id="UP000242850"/>
    </source>
</evidence>